<dbReference type="SUPFAM" id="SSF53335">
    <property type="entry name" value="S-adenosyl-L-methionine-dependent methyltransferases"/>
    <property type="match status" value="1"/>
</dbReference>
<name>A0A6B0SSE4_9EURY</name>
<keyword evidence="2" id="KW-0808">Transferase</keyword>
<dbReference type="EMBL" id="WUUS01000006">
    <property type="protein sequence ID" value="MXR41868.1"/>
    <property type="molecule type" value="Genomic_DNA"/>
</dbReference>
<keyword evidence="3" id="KW-1185">Reference proteome</keyword>
<dbReference type="Gene3D" id="3.40.50.150">
    <property type="entry name" value="Vaccinia Virus protein VP39"/>
    <property type="match status" value="1"/>
</dbReference>
<sequence length="508" mass="56156">MDITAGTGRRTGLLAEQCESVVALGQSVDRLRILSNRTDLPTDSVVPIHGSLSEVPLAPGTFDTIVADLASLRDDVDRLSLFSTIDTLLSKRGTAFVLTEGVIQADGVADSVRRLRSVQRALHGNGGPIKTLQIAKAYGLYPSPSCPDYALDPTKRDEMRRFQTLELTARTITERAGKQILTLLRRLGLLQYALPGYLLVFSRQREPTTTDLSGGLILRGRYRSTLFDSSTDGADRIYKVPNVTTYEQFNNREQETLEYVRSTNDEITGTLPTGTRIETQFGNTRSEQQVQGTQLRNRVKRSPGSFQWVLRTGLNWIARLQQPYCEHKIERTPTEVQEFLSNSTVGIEVPAPPEPISSFETVVHGDFNQVNVFVDDTGITGVIDWEYAATAGSPFIDPTNFLLTLGVRTFGDIDTAVDRLFLQDSPFARITTEELTRYGEQVGMDPVTIVRHLPAGLQHRISVNYSYPTSLSLITIPETFAVWGRKIAGELPAIVQAVSHRAGAVSPD</sequence>
<dbReference type="InterPro" id="IPR002575">
    <property type="entry name" value="Aminoglycoside_PTrfase"/>
</dbReference>
<dbReference type="InterPro" id="IPR029063">
    <property type="entry name" value="SAM-dependent_MTases_sf"/>
</dbReference>
<evidence type="ECO:0000313" key="3">
    <source>
        <dbReference type="Proteomes" id="UP000437065"/>
    </source>
</evidence>
<dbReference type="Proteomes" id="UP000437065">
    <property type="component" value="Unassembled WGS sequence"/>
</dbReference>
<evidence type="ECO:0000313" key="2">
    <source>
        <dbReference type="EMBL" id="MXR41868.1"/>
    </source>
</evidence>
<evidence type="ECO:0000259" key="1">
    <source>
        <dbReference type="Pfam" id="PF01636"/>
    </source>
</evidence>
<gene>
    <name evidence="2" type="ORF">GRX01_11035</name>
</gene>
<comment type="caution">
    <text evidence="2">The sequence shown here is derived from an EMBL/GenBank/DDBJ whole genome shotgun (WGS) entry which is preliminary data.</text>
</comment>
<dbReference type="RefSeq" id="WP_159667066.1">
    <property type="nucleotide sequence ID" value="NZ_WUUS01000006.1"/>
</dbReference>
<protein>
    <submittedName>
        <fullName evidence="2">Phosphotransferase</fullName>
    </submittedName>
</protein>
<organism evidence="2 3">
    <name type="scientific">Halobaculum saliterrae</name>
    <dbReference type="NCBI Taxonomy" id="2073113"/>
    <lineage>
        <taxon>Archaea</taxon>
        <taxon>Methanobacteriati</taxon>
        <taxon>Methanobacteriota</taxon>
        <taxon>Stenosarchaea group</taxon>
        <taxon>Halobacteria</taxon>
        <taxon>Halobacteriales</taxon>
        <taxon>Haloferacaceae</taxon>
        <taxon>Halobaculum</taxon>
    </lineage>
</organism>
<accession>A0A6B0SSE4</accession>
<proteinExistence type="predicted"/>
<dbReference type="SUPFAM" id="SSF56112">
    <property type="entry name" value="Protein kinase-like (PK-like)"/>
    <property type="match status" value="1"/>
</dbReference>
<dbReference type="AlphaFoldDB" id="A0A6B0SSE4"/>
<feature type="domain" description="Aminoglycoside phosphotransferase" evidence="1">
    <location>
        <begin position="351"/>
        <end position="402"/>
    </location>
</feature>
<reference evidence="2 3" key="1">
    <citation type="submission" date="2019-12" db="EMBL/GenBank/DDBJ databases">
        <title>Isolation and characterization of three novel carbon monoxide-oxidizing members of Halobacteria from salione crusts and soils.</title>
        <authorList>
            <person name="Myers M.R."/>
            <person name="King G.M."/>
        </authorList>
    </citation>
    <scope>NUCLEOTIDE SEQUENCE [LARGE SCALE GENOMIC DNA]</scope>
    <source>
        <strain evidence="2 3">WSA2</strain>
    </source>
</reference>
<dbReference type="OrthoDB" id="178070at2157"/>
<dbReference type="GO" id="GO:0016740">
    <property type="term" value="F:transferase activity"/>
    <property type="evidence" value="ECO:0007669"/>
    <property type="project" value="UniProtKB-KW"/>
</dbReference>
<dbReference type="InterPro" id="IPR011009">
    <property type="entry name" value="Kinase-like_dom_sf"/>
</dbReference>
<dbReference type="Gene3D" id="3.90.1200.10">
    <property type="match status" value="1"/>
</dbReference>
<dbReference type="Pfam" id="PF01636">
    <property type="entry name" value="APH"/>
    <property type="match status" value="1"/>
</dbReference>